<comment type="caution">
    <text evidence="3">The sequence shown here is derived from an EMBL/GenBank/DDBJ whole genome shotgun (WGS) entry which is preliminary data.</text>
</comment>
<feature type="transmembrane region" description="Helical" evidence="1">
    <location>
        <begin position="201"/>
        <end position="219"/>
    </location>
</feature>
<proteinExistence type="predicted"/>
<evidence type="ECO:0000313" key="4">
    <source>
        <dbReference type="Proteomes" id="UP001391051"/>
    </source>
</evidence>
<feature type="chain" id="PRO_5047444322" evidence="2">
    <location>
        <begin position="20"/>
        <end position="240"/>
    </location>
</feature>
<dbReference type="EMBL" id="JAQQWE010000006">
    <property type="protein sequence ID" value="KAK7947977.1"/>
    <property type="molecule type" value="Genomic_DNA"/>
</dbReference>
<evidence type="ECO:0000313" key="3">
    <source>
        <dbReference type="EMBL" id="KAK7947977.1"/>
    </source>
</evidence>
<keyword evidence="1" id="KW-0812">Transmembrane</keyword>
<dbReference type="GeneID" id="92078147"/>
<keyword evidence="4" id="KW-1185">Reference proteome</keyword>
<dbReference type="Proteomes" id="UP001391051">
    <property type="component" value="Unassembled WGS sequence"/>
</dbReference>
<evidence type="ECO:0000256" key="2">
    <source>
        <dbReference type="SAM" id="SignalP"/>
    </source>
</evidence>
<dbReference type="PANTHER" id="PTHR28022:SF1">
    <property type="entry name" value="GPI MANNOSYLTRANSFERASE 2 SUBUNIT PGA1"/>
    <property type="match status" value="1"/>
</dbReference>
<keyword evidence="1" id="KW-1133">Transmembrane helix</keyword>
<dbReference type="InterPro" id="IPR019433">
    <property type="entry name" value="GPI_ManTrfase_II_coact_Pga1"/>
</dbReference>
<evidence type="ECO:0000256" key="1">
    <source>
        <dbReference type="SAM" id="Phobius"/>
    </source>
</evidence>
<keyword evidence="1" id="KW-0472">Membrane</keyword>
<organism evidence="3 4">
    <name type="scientific">Apiospora aurea</name>
    <dbReference type="NCBI Taxonomy" id="335848"/>
    <lineage>
        <taxon>Eukaryota</taxon>
        <taxon>Fungi</taxon>
        <taxon>Dikarya</taxon>
        <taxon>Ascomycota</taxon>
        <taxon>Pezizomycotina</taxon>
        <taxon>Sordariomycetes</taxon>
        <taxon>Xylariomycetidae</taxon>
        <taxon>Amphisphaeriales</taxon>
        <taxon>Apiosporaceae</taxon>
        <taxon>Apiospora</taxon>
    </lineage>
</organism>
<feature type="signal peptide" evidence="2">
    <location>
        <begin position="1"/>
        <end position="19"/>
    </location>
</feature>
<dbReference type="PANTHER" id="PTHR28022">
    <property type="entry name" value="GPI MANNOSYLTRANSFERASE 2 SUBUNIT PGA1"/>
    <property type="match status" value="1"/>
</dbReference>
<sequence>MNTMLALISVLLTAPLVTANTEKAIFLAPDSINIPSTHPNLDDLQVDTLTPDNWAIRTYLEAQFPTDSAKYGKPTWLVLDQLTEGQRYEVRVCWAATQPTAFVLNTYELQTVFESAELITELSDYSLTRQNSDRVIVHKRRNDASSSAGRPREREASVLFLQILAAADYYTTNKTLMNDVPPVYVDVILDPYVFNLLPRSLLPTIGYIVVVASLSWFIARRISSWIQSIAAEPDQDKKEQ</sequence>
<reference evidence="3 4" key="1">
    <citation type="submission" date="2023-01" db="EMBL/GenBank/DDBJ databases">
        <title>Analysis of 21 Apiospora genomes using comparative genomics revels a genus with tremendous synthesis potential of carbohydrate active enzymes and secondary metabolites.</title>
        <authorList>
            <person name="Sorensen T."/>
        </authorList>
    </citation>
    <scope>NUCLEOTIDE SEQUENCE [LARGE SCALE GENOMIC DNA]</scope>
    <source>
        <strain evidence="3 4">CBS 24483</strain>
    </source>
</reference>
<accession>A0ABR1Q642</accession>
<dbReference type="RefSeq" id="XP_066697483.1">
    <property type="nucleotide sequence ID" value="XM_066845085.1"/>
</dbReference>
<keyword evidence="2" id="KW-0732">Signal</keyword>
<gene>
    <name evidence="3" type="ORF">PG986_008863</name>
</gene>
<protein>
    <submittedName>
        <fullName evidence="3">Uncharacterized protein</fullName>
    </submittedName>
</protein>
<name>A0ABR1Q642_9PEZI</name>
<dbReference type="Pfam" id="PF10333">
    <property type="entry name" value="Pga1"/>
    <property type="match status" value="1"/>
</dbReference>